<evidence type="ECO:0000313" key="3">
    <source>
        <dbReference type="EMBL" id="RMZ07461.1"/>
    </source>
</evidence>
<dbReference type="EMBL" id="QWIQ01000101">
    <property type="protein sequence ID" value="RMZ07461.1"/>
    <property type="molecule type" value="Genomic_DNA"/>
</dbReference>
<feature type="compositionally biased region" description="Gly residues" evidence="1">
    <location>
        <begin position="105"/>
        <end position="123"/>
    </location>
</feature>
<proteinExistence type="predicted"/>
<name>A0A3M7HP29_HORWE</name>
<dbReference type="VEuPathDB" id="FungiDB:BTJ68_13832"/>
<dbReference type="EMBL" id="QWIO01000001">
    <property type="protein sequence ID" value="RMZ14906.1"/>
    <property type="molecule type" value="Genomic_DNA"/>
</dbReference>
<comment type="caution">
    <text evidence="4">The sequence shown here is derived from an EMBL/GenBank/DDBJ whole genome shotgun (WGS) entry which is preliminary data.</text>
</comment>
<evidence type="ECO:0000313" key="4">
    <source>
        <dbReference type="EMBL" id="RMZ14906.1"/>
    </source>
</evidence>
<feature type="region of interest" description="Disordered" evidence="1">
    <location>
        <begin position="100"/>
        <end position="123"/>
    </location>
</feature>
<organism evidence="4 5">
    <name type="scientific">Hortaea werneckii</name>
    <name type="common">Black yeast</name>
    <name type="synonym">Cladosporium werneckii</name>
    <dbReference type="NCBI Taxonomy" id="91943"/>
    <lineage>
        <taxon>Eukaryota</taxon>
        <taxon>Fungi</taxon>
        <taxon>Dikarya</taxon>
        <taxon>Ascomycota</taxon>
        <taxon>Pezizomycotina</taxon>
        <taxon>Dothideomycetes</taxon>
        <taxon>Dothideomycetidae</taxon>
        <taxon>Mycosphaerellales</taxon>
        <taxon>Teratosphaeriaceae</taxon>
        <taxon>Hortaea</taxon>
    </lineage>
</organism>
<evidence type="ECO:0000256" key="2">
    <source>
        <dbReference type="SAM" id="SignalP"/>
    </source>
</evidence>
<evidence type="ECO:0000313" key="6">
    <source>
        <dbReference type="Proteomes" id="UP000281468"/>
    </source>
</evidence>
<accession>A0A3M7HP29</accession>
<dbReference type="Proteomes" id="UP000281468">
    <property type="component" value="Unassembled WGS sequence"/>
</dbReference>
<feature type="compositionally biased region" description="Low complexity" evidence="1">
    <location>
        <begin position="18"/>
        <end position="30"/>
    </location>
</feature>
<evidence type="ECO:0000256" key="1">
    <source>
        <dbReference type="SAM" id="MobiDB-lite"/>
    </source>
</evidence>
<dbReference type="Proteomes" id="UP000269539">
    <property type="component" value="Unassembled WGS sequence"/>
</dbReference>
<feature type="signal peptide" evidence="2">
    <location>
        <begin position="1"/>
        <end position="17"/>
    </location>
</feature>
<gene>
    <name evidence="3" type="ORF">D0862_04265</name>
    <name evidence="4" type="ORF">D0864_00039</name>
</gene>
<protein>
    <submittedName>
        <fullName evidence="4">Uncharacterized protein</fullName>
    </submittedName>
</protein>
<keyword evidence="2" id="KW-0732">Signal</keyword>
<dbReference type="AlphaFoldDB" id="A0A3M7HP29"/>
<reference evidence="5 6" key="1">
    <citation type="journal article" date="2018" name="BMC Genomics">
        <title>Genomic evidence for intraspecific hybridization in a clonal and extremely halotolerant yeast.</title>
        <authorList>
            <person name="Gostincar C."/>
            <person name="Stajich J.E."/>
            <person name="Zupancic J."/>
            <person name="Zalar P."/>
            <person name="Gunde-Cimerman N."/>
        </authorList>
    </citation>
    <scope>NUCLEOTIDE SEQUENCE [LARGE SCALE GENOMIC DNA]</scope>
    <source>
        <strain evidence="4 5">EXF-10513</strain>
        <strain evidence="3 6">EXF-171</strain>
    </source>
</reference>
<feature type="region of interest" description="Disordered" evidence="1">
    <location>
        <begin position="18"/>
        <end position="38"/>
    </location>
</feature>
<evidence type="ECO:0000313" key="5">
    <source>
        <dbReference type="Proteomes" id="UP000269539"/>
    </source>
</evidence>
<sequence>MKSAIAASALLTGLAAASPQGPPGNWQGGNSDDWASWATAHGAPSNVASLQSDFASWTSEAGVSAWPTATSEWASITSANPLPAALSSVASSWSTMTTGAPWGWGPNGGHGGPHGGAPGWAAGNGYGPFGRGDHDGWGPWASASTGDWTRGPWTNWWGGEGCPGSTWSGWTSASWATDAPWTTWSGCQASTTASSVVTTTVTTGGSTQALTTTDYGIQVKAASATSDSNSAASTSDSSNTSDSGAKPTGFAFAGSAAGVVGVVAGAILL</sequence>
<feature type="chain" id="PRO_5036340622" evidence="2">
    <location>
        <begin position="18"/>
        <end position="269"/>
    </location>
</feature>